<dbReference type="InterPro" id="IPR019080">
    <property type="entry name" value="YqaJ_viral_recombinase"/>
</dbReference>
<protein>
    <submittedName>
        <fullName evidence="2">Phage-type endonuclease</fullName>
    </submittedName>
</protein>
<reference evidence="2 3" key="1">
    <citation type="submission" date="2023-07" db="EMBL/GenBank/DDBJ databases">
        <title>Sequencing the genomes of 1000 actinobacteria strains.</title>
        <authorList>
            <person name="Klenk H.-P."/>
        </authorList>
    </citation>
    <scope>NUCLEOTIDE SEQUENCE [LARGE SCALE GENOMIC DNA]</scope>
    <source>
        <strain evidence="2 3">DSM 44709</strain>
    </source>
</reference>
<proteinExistence type="predicted"/>
<sequence>MTATMPALAVPVTGWDATDDEWRADRTRGLGGSDISAVLGFSAYRTPWDVWAEKTGTRSWADDDATAASNLGTALEPWLIGQATLLVGQTVAQTPYRMYAHPVHGWRLCSPDGETADGRLVEAKTAGLASGWGTPKGWDDGAVPLGYEFQCRWSMHVMDRPAVELIALVAGMGLIRRTIWRDLAVEDDMVEQVAAWRAIHIEDGVEPPLGAVDNKALAALYPVPNGKETDLDGTDAEELHAAYLAARDAEKAAKQAKEAAGAALKKILGPDEKGQLGGRTAVTWSSKTGHVDWPRLVAELAAAAGVPMPNPELYRKPATRSLSVKELPR</sequence>
<dbReference type="AlphaFoldDB" id="A0AAE4B3A2"/>
<evidence type="ECO:0000313" key="3">
    <source>
        <dbReference type="Proteomes" id="UP001240236"/>
    </source>
</evidence>
<comment type="caution">
    <text evidence="2">The sequence shown here is derived from an EMBL/GenBank/DDBJ whole genome shotgun (WGS) entry which is preliminary data.</text>
</comment>
<dbReference type="InterPro" id="IPR011335">
    <property type="entry name" value="Restrct_endonuc-II-like"/>
</dbReference>
<keyword evidence="2" id="KW-0255">Endonuclease</keyword>
<evidence type="ECO:0000313" key="2">
    <source>
        <dbReference type="EMBL" id="MDQ0371551.1"/>
    </source>
</evidence>
<accession>A0AAE4B3A2</accession>
<dbReference type="Pfam" id="PF09588">
    <property type="entry name" value="YqaJ"/>
    <property type="match status" value="1"/>
</dbReference>
<dbReference type="RefSeq" id="WP_307248441.1">
    <property type="nucleotide sequence ID" value="NZ_JAUSUZ010000001.1"/>
</dbReference>
<keyword evidence="2" id="KW-0378">Hydrolase</keyword>
<dbReference type="Gene3D" id="3.90.320.10">
    <property type="match status" value="1"/>
</dbReference>
<organism evidence="2 3">
    <name type="scientific">Catenuloplanes indicus</name>
    <dbReference type="NCBI Taxonomy" id="137267"/>
    <lineage>
        <taxon>Bacteria</taxon>
        <taxon>Bacillati</taxon>
        <taxon>Actinomycetota</taxon>
        <taxon>Actinomycetes</taxon>
        <taxon>Micromonosporales</taxon>
        <taxon>Micromonosporaceae</taxon>
        <taxon>Catenuloplanes</taxon>
    </lineage>
</organism>
<gene>
    <name evidence="2" type="ORF">J2S42_008220</name>
</gene>
<dbReference type="Proteomes" id="UP001240236">
    <property type="component" value="Unassembled WGS sequence"/>
</dbReference>
<evidence type="ECO:0000259" key="1">
    <source>
        <dbReference type="Pfam" id="PF09588"/>
    </source>
</evidence>
<dbReference type="InterPro" id="IPR011604">
    <property type="entry name" value="PDDEXK-like_dom_sf"/>
</dbReference>
<dbReference type="GO" id="GO:0004519">
    <property type="term" value="F:endonuclease activity"/>
    <property type="evidence" value="ECO:0007669"/>
    <property type="project" value="UniProtKB-KW"/>
</dbReference>
<dbReference type="SUPFAM" id="SSF52980">
    <property type="entry name" value="Restriction endonuclease-like"/>
    <property type="match status" value="1"/>
</dbReference>
<dbReference type="EMBL" id="JAUSUZ010000001">
    <property type="protein sequence ID" value="MDQ0371551.1"/>
    <property type="molecule type" value="Genomic_DNA"/>
</dbReference>
<keyword evidence="3" id="KW-1185">Reference proteome</keyword>
<keyword evidence="2" id="KW-0540">Nuclease</keyword>
<feature type="domain" description="YqaJ viral recombinase" evidence="1">
    <location>
        <begin position="21"/>
        <end position="158"/>
    </location>
</feature>
<name>A0AAE4B3A2_9ACTN</name>